<protein>
    <recommendedName>
        <fullName evidence="4">AB hydrolase-1 domain-containing protein</fullName>
    </recommendedName>
</protein>
<comment type="caution">
    <text evidence="2">The sequence shown here is derived from an EMBL/GenBank/DDBJ whole genome shotgun (WGS) entry which is preliminary data.</text>
</comment>
<dbReference type="SUPFAM" id="SSF53474">
    <property type="entry name" value="alpha/beta-Hydrolases"/>
    <property type="match status" value="1"/>
</dbReference>
<dbReference type="EMBL" id="JAVHNS010000018">
    <property type="protein sequence ID" value="KAK6331270.1"/>
    <property type="molecule type" value="Genomic_DNA"/>
</dbReference>
<evidence type="ECO:0000256" key="1">
    <source>
        <dbReference type="SAM" id="MobiDB-lite"/>
    </source>
</evidence>
<dbReference type="PANTHER" id="PTHR45763">
    <property type="entry name" value="HYDROLASE, ALPHA/BETA FOLD FAMILY PROTEIN, EXPRESSED-RELATED"/>
    <property type="match status" value="1"/>
</dbReference>
<evidence type="ECO:0000313" key="2">
    <source>
        <dbReference type="EMBL" id="KAK6331270.1"/>
    </source>
</evidence>
<feature type="region of interest" description="Disordered" evidence="1">
    <location>
        <begin position="26"/>
        <end position="54"/>
    </location>
</feature>
<keyword evidence="3" id="KW-1185">Reference proteome</keyword>
<accession>A0AAV9TYB4</accession>
<dbReference type="InterPro" id="IPR029058">
    <property type="entry name" value="AB_hydrolase_fold"/>
</dbReference>
<dbReference type="Gene3D" id="3.40.50.1820">
    <property type="entry name" value="alpha/beta hydrolase"/>
    <property type="match status" value="1"/>
</dbReference>
<dbReference type="PANTHER" id="PTHR45763:SF46">
    <property type="entry name" value="AB HYDROLASE-1 DOMAIN-CONTAINING PROTEIN"/>
    <property type="match status" value="1"/>
</dbReference>
<name>A0AAV9TYB4_9PEZI</name>
<dbReference type="Proteomes" id="UP001373714">
    <property type="component" value="Unassembled WGS sequence"/>
</dbReference>
<proteinExistence type="predicted"/>
<evidence type="ECO:0000313" key="3">
    <source>
        <dbReference type="Proteomes" id="UP001373714"/>
    </source>
</evidence>
<evidence type="ECO:0008006" key="4">
    <source>
        <dbReference type="Google" id="ProtNLM"/>
    </source>
</evidence>
<dbReference type="AlphaFoldDB" id="A0AAV9TYB4"/>
<gene>
    <name evidence="2" type="ORF">TWF730_004358</name>
</gene>
<sequence>MDLLVIDLHFKIFVYPASAIPIEKNTRPRSFNPMASEPSTAASELPAPPQNGWKDPVETFTLKDGRTLAYAKYGATYSPKTIPIFYMNGTPGCHLEALIVDQVAERLGIPVISTDRPGFGRSTFQVDRTLLSWSQDIIELADHLDIPKFGVLGLSGGVPHALACLHSIPRERLVAATVVSGIYPVSLGLAGMMWQTRILLWVAGFSTWLVEKLISMTMGAIAHSETKQIIKIMENQAVGLPQPAIDKECLKQIALDDALIGAYIGSMKEALKPGSQGAAWEFWLFASEWGFKLDDLDASRLTIWHGALDVNVPIGMPDKASNLLPDAVYKRMDPDGHVSVIMRHTEDILSDLLKRL</sequence>
<reference evidence="2 3" key="1">
    <citation type="submission" date="2019-10" db="EMBL/GenBank/DDBJ databases">
        <authorList>
            <person name="Palmer J.M."/>
        </authorList>
    </citation>
    <scope>NUCLEOTIDE SEQUENCE [LARGE SCALE GENOMIC DNA]</scope>
    <source>
        <strain evidence="2 3">TWF730</strain>
    </source>
</reference>
<organism evidence="2 3">
    <name type="scientific">Orbilia blumenaviensis</name>
    <dbReference type="NCBI Taxonomy" id="1796055"/>
    <lineage>
        <taxon>Eukaryota</taxon>
        <taxon>Fungi</taxon>
        <taxon>Dikarya</taxon>
        <taxon>Ascomycota</taxon>
        <taxon>Pezizomycotina</taxon>
        <taxon>Orbiliomycetes</taxon>
        <taxon>Orbiliales</taxon>
        <taxon>Orbiliaceae</taxon>
        <taxon>Orbilia</taxon>
    </lineage>
</organism>